<name>A0ACA9R582_9GLOM</name>
<accession>A0ACA9R582</accession>
<dbReference type="EMBL" id="CAJVQC010043522">
    <property type="protein sequence ID" value="CAG8777718.1"/>
    <property type="molecule type" value="Genomic_DNA"/>
</dbReference>
<protein>
    <submittedName>
        <fullName evidence="1">7679_t:CDS:1</fullName>
    </submittedName>
</protein>
<feature type="non-terminal residue" evidence="1">
    <location>
        <position position="1"/>
    </location>
</feature>
<evidence type="ECO:0000313" key="2">
    <source>
        <dbReference type="Proteomes" id="UP000789920"/>
    </source>
</evidence>
<proteinExistence type="predicted"/>
<comment type="caution">
    <text evidence="1">The sequence shown here is derived from an EMBL/GenBank/DDBJ whole genome shotgun (WGS) entry which is preliminary data.</text>
</comment>
<gene>
    <name evidence="1" type="ORF">RPERSI_LOCUS17141</name>
</gene>
<evidence type="ECO:0000313" key="1">
    <source>
        <dbReference type="EMBL" id="CAG8777718.1"/>
    </source>
</evidence>
<reference evidence="1" key="1">
    <citation type="submission" date="2021-06" db="EMBL/GenBank/DDBJ databases">
        <authorList>
            <person name="Kallberg Y."/>
            <person name="Tangrot J."/>
            <person name="Rosling A."/>
        </authorList>
    </citation>
    <scope>NUCLEOTIDE SEQUENCE</scope>
    <source>
        <strain evidence="1">MA461A</strain>
    </source>
</reference>
<keyword evidence="2" id="KW-1185">Reference proteome</keyword>
<feature type="non-terminal residue" evidence="1">
    <location>
        <position position="83"/>
    </location>
</feature>
<sequence length="83" mass="9779">KQTIKIPCSESQFVGVFGPWIQRYSSCKRKYTCFFKGQNADATMGMILQDNEWSGQWYEFEQKTYIMLYIASTSDIQKIPEMK</sequence>
<dbReference type="Proteomes" id="UP000789920">
    <property type="component" value="Unassembled WGS sequence"/>
</dbReference>
<organism evidence="1 2">
    <name type="scientific">Racocetra persica</name>
    <dbReference type="NCBI Taxonomy" id="160502"/>
    <lineage>
        <taxon>Eukaryota</taxon>
        <taxon>Fungi</taxon>
        <taxon>Fungi incertae sedis</taxon>
        <taxon>Mucoromycota</taxon>
        <taxon>Glomeromycotina</taxon>
        <taxon>Glomeromycetes</taxon>
        <taxon>Diversisporales</taxon>
        <taxon>Gigasporaceae</taxon>
        <taxon>Racocetra</taxon>
    </lineage>
</organism>